<name>A0A4P7PX31_9FLAO</name>
<dbReference type="RefSeq" id="WP_136152938.1">
    <property type="nucleotide sequence ID" value="NZ_CP038810.1"/>
</dbReference>
<dbReference type="PROSITE" id="PS51257">
    <property type="entry name" value="PROKAR_LIPOPROTEIN"/>
    <property type="match status" value="1"/>
</dbReference>
<dbReference type="KEGG" id="fsn:GS03_02591"/>
<dbReference type="Pfam" id="PF14289">
    <property type="entry name" value="DUF4369"/>
    <property type="match status" value="1"/>
</dbReference>
<feature type="chain" id="PRO_5021026087" description="DUF4369 domain-containing protein" evidence="1">
    <location>
        <begin position="22"/>
        <end position="241"/>
    </location>
</feature>
<gene>
    <name evidence="3" type="ORF">GS03_02591</name>
</gene>
<evidence type="ECO:0000259" key="2">
    <source>
        <dbReference type="Pfam" id="PF14289"/>
    </source>
</evidence>
<evidence type="ECO:0000256" key="1">
    <source>
        <dbReference type="SAM" id="SignalP"/>
    </source>
</evidence>
<protein>
    <recommendedName>
        <fullName evidence="2">DUF4369 domain-containing protein</fullName>
    </recommendedName>
</protein>
<keyword evidence="1" id="KW-0732">Signal</keyword>
<reference evidence="3 4" key="1">
    <citation type="submission" date="2019-04" db="EMBL/GenBank/DDBJ databases">
        <title>Flavobacterium sp. GS03.</title>
        <authorList>
            <person name="Kim H."/>
        </authorList>
    </citation>
    <scope>NUCLEOTIDE SEQUENCE [LARGE SCALE GENOMIC DNA]</scope>
    <source>
        <strain evidence="3 4">GS03</strain>
    </source>
</reference>
<feature type="signal peptide" evidence="1">
    <location>
        <begin position="1"/>
        <end position="21"/>
    </location>
</feature>
<feature type="domain" description="DUF4369" evidence="2">
    <location>
        <begin position="25"/>
        <end position="119"/>
    </location>
</feature>
<keyword evidence="4" id="KW-1185">Reference proteome</keyword>
<proteinExistence type="predicted"/>
<dbReference type="AlphaFoldDB" id="A0A4P7PX31"/>
<dbReference type="OrthoDB" id="1069091at2"/>
<dbReference type="InterPro" id="IPR025380">
    <property type="entry name" value="DUF4369"/>
</dbReference>
<dbReference type="EMBL" id="CP038810">
    <property type="protein sequence ID" value="QBZ99070.1"/>
    <property type="molecule type" value="Genomic_DNA"/>
</dbReference>
<dbReference type="Proteomes" id="UP000296862">
    <property type="component" value="Chromosome"/>
</dbReference>
<accession>A0A4P7PX31</accession>
<evidence type="ECO:0000313" key="3">
    <source>
        <dbReference type="EMBL" id="QBZ99070.1"/>
    </source>
</evidence>
<evidence type="ECO:0000313" key="4">
    <source>
        <dbReference type="Proteomes" id="UP000296862"/>
    </source>
</evidence>
<sequence>MKKILLLVAVAVVLFSCKNLGEGEYEITGNVKGMKTGLVFLEKQNPMGMGAMAIDTVKIVDGKFEIKGKTAEPEIHFLQIDKVDGKVPFILEGGEIAITVDKDSLFKSKSSGTYSNDEFTKFNEESTKIQKKMQKDVMAFQMKNMAVMNEAQQNKDTATISRLRKEYDVVQKPITDYTFGYPKTHPKSFISVLIVQMMSNNPKFAKDIDGLYNSLDESLKKTKPGKAIKANLDIKKKQVAK</sequence>
<organism evidence="3 4">
    <name type="scientific">Flavobacterium sangjuense</name>
    <dbReference type="NCBI Taxonomy" id="2518177"/>
    <lineage>
        <taxon>Bacteria</taxon>
        <taxon>Pseudomonadati</taxon>
        <taxon>Bacteroidota</taxon>
        <taxon>Flavobacteriia</taxon>
        <taxon>Flavobacteriales</taxon>
        <taxon>Flavobacteriaceae</taxon>
        <taxon>Flavobacterium</taxon>
    </lineage>
</organism>